<evidence type="ECO:0000256" key="1">
    <source>
        <dbReference type="ARBA" id="ARBA00022448"/>
    </source>
</evidence>
<dbReference type="Pfam" id="PF00023">
    <property type="entry name" value="Ank"/>
    <property type="match status" value="1"/>
</dbReference>
<organism evidence="5 6">
    <name type="scientific">Cichlidogyrus casuarinus</name>
    <dbReference type="NCBI Taxonomy" id="1844966"/>
    <lineage>
        <taxon>Eukaryota</taxon>
        <taxon>Metazoa</taxon>
        <taxon>Spiralia</taxon>
        <taxon>Lophotrochozoa</taxon>
        <taxon>Platyhelminthes</taxon>
        <taxon>Monogenea</taxon>
        <taxon>Monopisthocotylea</taxon>
        <taxon>Dactylogyridea</taxon>
        <taxon>Ancyrocephalidae</taxon>
        <taxon>Cichlidogyrus</taxon>
    </lineage>
</organism>
<dbReference type="AlphaFoldDB" id="A0ABD2PSR3"/>
<protein>
    <submittedName>
        <fullName evidence="5">Short transient receptor putative channel 2</fullName>
    </submittedName>
</protein>
<dbReference type="InterPro" id="IPR002153">
    <property type="entry name" value="TRPC_channel"/>
</dbReference>
<evidence type="ECO:0000256" key="3">
    <source>
        <dbReference type="ARBA" id="ARBA00023303"/>
    </source>
</evidence>
<keyword evidence="3" id="KW-0407">Ion channel</keyword>
<name>A0ABD2PSR3_9PLAT</name>
<evidence type="ECO:0000313" key="5">
    <source>
        <dbReference type="EMBL" id="KAL3310517.1"/>
    </source>
</evidence>
<sequence>MSSTQEDTVPLSPLNGCFSNTDVAEATTIKNKHVKKLRFPKRPFKESRRNRFPFSSVATELVGTVPPKVVTEELMQILGKSKKDTIAGLRLSQDRGLVFGSHLKDQEYVYLNAAEFGEVEIVKDLIEEREFNSNCVDYMGRNALLLAMKTENIELIDNLIAKLGFHAVEDALLHAISQERIHLVKLIVDHPQYIRMESLFTAGPERRIKPLQEEKRGLDRSQFSSDITPLMLAAHANNHEIIQLLLDRGHKLEMPHDRSCLCMDCELTRAEVSAVVLLP</sequence>
<keyword evidence="2" id="KW-0406">Ion transport</keyword>
<dbReference type="PANTHER" id="PTHR10117">
    <property type="entry name" value="TRANSIENT RECEPTOR POTENTIAL CHANNEL"/>
    <property type="match status" value="1"/>
</dbReference>
<dbReference type="PANTHER" id="PTHR10117:SF54">
    <property type="entry name" value="TRANSIENT RECEPTOR POTENTIAL-GAMMA PROTEIN"/>
    <property type="match status" value="1"/>
</dbReference>
<evidence type="ECO:0000256" key="4">
    <source>
        <dbReference type="PROSITE-ProRule" id="PRU00023"/>
    </source>
</evidence>
<dbReference type="PROSITE" id="PS50297">
    <property type="entry name" value="ANK_REP_REGION"/>
    <property type="match status" value="1"/>
</dbReference>
<dbReference type="EMBL" id="JBJKFK010002883">
    <property type="protein sequence ID" value="KAL3310517.1"/>
    <property type="molecule type" value="Genomic_DNA"/>
</dbReference>
<keyword evidence="4" id="KW-0040">ANK repeat</keyword>
<feature type="repeat" description="ANK" evidence="4">
    <location>
        <begin position="225"/>
        <end position="257"/>
    </location>
</feature>
<dbReference type="SMART" id="SM00248">
    <property type="entry name" value="ANK"/>
    <property type="match status" value="2"/>
</dbReference>
<dbReference type="PROSITE" id="PS50088">
    <property type="entry name" value="ANK_REPEAT"/>
    <property type="match status" value="1"/>
</dbReference>
<dbReference type="SUPFAM" id="SSF48403">
    <property type="entry name" value="Ankyrin repeat"/>
    <property type="match status" value="1"/>
</dbReference>
<dbReference type="GO" id="GO:0034220">
    <property type="term" value="P:monoatomic ion transmembrane transport"/>
    <property type="evidence" value="ECO:0007669"/>
    <property type="project" value="UniProtKB-KW"/>
</dbReference>
<dbReference type="InterPro" id="IPR002110">
    <property type="entry name" value="Ankyrin_rpt"/>
</dbReference>
<accession>A0ABD2PSR3</accession>
<comment type="caution">
    <text evidence="5">The sequence shown here is derived from an EMBL/GenBank/DDBJ whole genome shotgun (WGS) entry which is preliminary data.</text>
</comment>
<gene>
    <name evidence="5" type="primary">TRPC2_2</name>
    <name evidence="5" type="ORF">Ciccas_010919</name>
</gene>
<evidence type="ECO:0000313" key="6">
    <source>
        <dbReference type="Proteomes" id="UP001626550"/>
    </source>
</evidence>
<evidence type="ECO:0000256" key="2">
    <source>
        <dbReference type="ARBA" id="ARBA00023065"/>
    </source>
</evidence>
<dbReference type="InterPro" id="IPR036770">
    <property type="entry name" value="Ankyrin_rpt-contain_sf"/>
</dbReference>
<keyword evidence="5" id="KW-0675">Receptor</keyword>
<keyword evidence="6" id="KW-1185">Reference proteome</keyword>
<proteinExistence type="predicted"/>
<dbReference type="Proteomes" id="UP001626550">
    <property type="component" value="Unassembled WGS sequence"/>
</dbReference>
<keyword evidence="1" id="KW-0813">Transport</keyword>
<reference evidence="5 6" key="1">
    <citation type="submission" date="2024-11" db="EMBL/GenBank/DDBJ databases">
        <title>Adaptive evolution of stress response genes in parasites aligns with host niche diversity.</title>
        <authorList>
            <person name="Hahn C."/>
            <person name="Resl P."/>
        </authorList>
    </citation>
    <scope>NUCLEOTIDE SEQUENCE [LARGE SCALE GENOMIC DNA]</scope>
    <source>
        <strain evidence="5">EGGRZ-B1_66</strain>
        <tissue evidence="5">Body</tissue>
    </source>
</reference>
<dbReference type="Gene3D" id="1.25.40.20">
    <property type="entry name" value="Ankyrin repeat-containing domain"/>
    <property type="match status" value="1"/>
</dbReference>